<dbReference type="SUPFAM" id="SSF48452">
    <property type="entry name" value="TPR-like"/>
    <property type="match status" value="1"/>
</dbReference>
<dbReference type="PROSITE" id="PS51257">
    <property type="entry name" value="PROKAR_LIPOPROTEIN"/>
    <property type="match status" value="1"/>
</dbReference>
<comment type="similarity">
    <text evidence="2">Belongs to the SusD family.</text>
</comment>
<feature type="signal peptide" evidence="6">
    <location>
        <begin position="1"/>
        <end position="19"/>
    </location>
</feature>
<feature type="chain" id="PRO_5047496655" evidence="6">
    <location>
        <begin position="20"/>
        <end position="560"/>
    </location>
</feature>
<gene>
    <name evidence="9" type="ORF">AABB81_05490</name>
</gene>
<evidence type="ECO:0000256" key="1">
    <source>
        <dbReference type="ARBA" id="ARBA00004442"/>
    </source>
</evidence>
<dbReference type="RefSeq" id="WP_342159155.1">
    <property type="nucleotide sequence ID" value="NZ_JBCDNA010000001.1"/>
</dbReference>
<name>A0ABU9L0Z4_9FLAO</name>
<dbReference type="Pfam" id="PF14322">
    <property type="entry name" value="SusD-like_3"/>
    <property type="match status" value="1"/>
</dbReference>
<keyword evidence="4" id="KW-0472">Membrane</keyword>
<keyword evidence="5" id="KW-0998">Cell outer membrane</keyword>
<dbReference type="Gene3D" id="1.25.40.390">
    <property type="match status" value="1"/>
</dbReference>
<dbReference type="Pfam" id="PF07980">
    <property type="entry name" value="SusD_RagB"/>
    <property type="match status" value="1"/>
</dbReference>
<evidence type="ECO:0000313" key="9">
    <source>
        <dbReference type="EMBL" id="MEL4455339.1"/>
    </source>
</evidence>
<dbReference type="EMBL" id="JBCDNA010000001">
    <property type="protein sequence ID" value="MEL4455339.1"/>
    <property type="molecule type" value="Genomic_DNA"/>
</dbReference>
<keyword evidence="3 6" id="KW-0732">Signal</keyword>
<evidence type="ECO:0000256" key="5">
    <source>
        <dbReference type="ARBA" id="ARBA00023237"/>
    </source>
</evidence>
<proteinExistence type="inferred from homology"/>
<dbReference type="InterPro" id="IPR011990">
    <property type="entry name" value="TPR-like_helical_dom_sf"/>
</dbReference>
<evidence type="ECO:0000256" key="4">
    <source>
        <dbReference type="ARBA" id="ARBA00023136"/>
    </source>
</evidence>
<comment type="caution">
    <text evidence="9">The sequence shown here is derived from an EMBL/GenBank/DDBJ whole genome shotgun (WGS) entry which is preliminary data.</text>
</comment>
<evidence type="ECO:0000256" key="2">
    <source>
        <dbReference type="ARBA" id="ARBA00006275"/>
    </source>
</evidence>
<evidence type="ECO:0000313" key="10">
    <source>
        <dbReference type="Proteomes" id="UP001474120"/>
    </source>
</evidence>
<accession>A0ABU9L0Z4</accession>
<feature type="domain" description="SusD-like N-terminal" evidence="8">
    <location>
        <begin position="73"/>
        <end position="223"/>
    </location>
</feature>
<evidence type="ECO:0000256" key="6">
    <source>
        <dbReference type="SAM" id="SignalP"/>
    </source>
</evidence>
<dbReference type="InterPro" id="IPR012944">
    <property type="entry name" value="SusD_RagB_dom"/>
</dbReference>
<evidence type="ECO:0000259" key="8">
    <source>
        <dbReference type="Pfam" id="PF14322"/>
    </source>
</evidence>
<organism evidence="9 10">
    <name type="scientific">Lutimonas vermicola</name>
    <dbReference type="NCBI Taxonomy" id="414288"/>
    <lineage>
        <taxon>Bacteria</taxon>
        <taxon>Pseudomonadati</taxon>
        <taxon>Bacteroidota</taxon>
        <taxon>Flavobacteriia</taxon>
        <taxon>Flavobacteriales</taxon>
        <taxon>Flavobacteriaceae</taxon>
        <taxon>Lutimonas</taxon>
    </lineage>
</organism>
<reference evidence="9 10" key="1">
    <citation type="submission" date="2024-04" db="EMBL/GenBank/DDBJ databases">
        <title>whole genome sequencing of Lutimonas vermicola strain IMCC1616.</title>
        <authorList>
            <person name="Bae S.S."/>
        </authorList>
    </citation>
    <scope>NUCLEOTIDE SEQUENCE [LARGE SCALE GENOMIC DNA]</scope>
    <source>
        <strain evidence="9 10">IMCC1616</strain>
    </source>
</reference>
<evidence type="ECO:0000256" key="3">
    <source>
        <dbReference type="ARBA" id="ARBA00022729"/>
    </source>
</evidence>
<comment type="subcellular location">
    <subcellularLocation>
        <location evidence="1">Cell outer membrane</location>
    </subcellularLocation>
</comment>
<dbReference type="InterPro" id="IPR033985">
    <property type="entry name" value="SusD-like_N"/>
</dbReference>
<protein>
    <submittedName>
        <fullName evidence="9">RagB/SusD family nutrient uptake outer membrane protein</fullName>
    </submittedName>
</protein>
<dbReference type="Proteomes" id="UP001474120">
    <property type="component" value="Unassembled WGS sequence"/>
</dbReference>
<sequence length="560" mass="61684">MKNKIIYLFIMLVGVLACSDDFSEVPAYGALSDEALQNAQGVDLLLIGAYSLLDGNSNTGGSDYARAADGWWTDVMSDDAHKGSTNSDQPDLYAFEVMNWQTSNGYIDARWVGLFAGVNRANAVIDLIGKLDPSEGDFSAQLAQARFLRGHFNFELQVMWGNVPYISDVNFADVEFNQPNPGPIWDKIIDDMSYAETNLPETQDEVGRPTSWAAKAYLGKVYLHKGDTGPALAKLTEVINGNHRFGLLTEYADNFRLAGDNSDESLLAIQFTADDGLSFNGNIGGTLNFPGPINCCGFYNPTQDLLNAFQTDANGLPLLDTYNQTDVTSDYGINSDEPFTPFAGNLDPRADYTVGRRGIEFNGYGVHPGKDWQRANFSDLSGPYTPKKNVYQASETANQGAGGWGEQRSGVNYHIIRFADVLLMGAEAAAEENQLELATDWVNEVRRRAKNSTYVSNDGTNPAANYKIEEYPATFPNQEYAIKAVRFERRLELGMEGKRLFDIRRWGATDIMNAYFVNEGRTITSFAGLPAPYDPHFDLSPIPLRAIDLSGGILTQNPGY</sequence>
<evidence type="ECO:0000259" key="7">
    <source>
        <dbReference type="Pfam" id="PF07980"/>
    </source>
</evidence>
<keyword evidence="10" id="KW-1185">Reference proteome</keyword>
<feature type="domain" description="RagB/SusD" evidence="7">
    <location>
        <begin position="266"/>
        <end position="560"/>
    </location>
</feature>